<dbReference type="Proteomes" id="UP000612855">
    <property type="component" value="Unassembled WGS sequence"/>
</dbReference>
<dbReference type="GO" id="GO:0004034">
    <property type="term" value="F:aldose 1-epimerase activity"/>
    <property type="evidence" value="ECO:0007669"/>
    <property type="project" value="TreeGrafter"/>
</dbReference>
<evidence type="ECO:0000313" key="4">
    <source>
        <dbReference type="EMBL" id="GGE15636.1"/>
    </source>
</evidence>
<dbReference type="EMBL" id="BMFJ01000001">
    <property type="protein sequence ID" value="GGE15636.1"/>
    <property type="molecule type" value="Genomic_DNA"/>
</dbReference>
<comment type="similarity">
    <text evidence="1">Belongs to the aldose epimerase family.</text>
</comment>
<name>A0A916ZVD9_9RHOB</name>
<dbReference type="InterPro" id="IPR011013">
    <property type="entry name" value="Gal_mutarotase_sf_dom"/>
</dbReference>
<evidence type="ECO:0000313" key="5">
    <source>
        <dbReference type="Proteomes" id="UP000612855"/>
    </source>
</evidence>
<keyword evidence="5" id="KW-1185">Reference proteome</keyword>
<dbReference type="InterPro" id="IPR047215">
    <property type="entry name" value="Galactose_mutarotase-like"/>
</dbReference>
<dbReference type="RefSeq" id="WP_188475641.1">
    <property type="nucleotide sequence ID" value="NZ_BMFJ01000001.1"/>
</dbReference>
<dbReference type="GO" id="GO:0006006">
    <property type="term" value="P:glucose metabolic process"/>
    <property type="evidence" value="ECO:0007669"/>
    <property type="project" value="TreeGrafter"/>
</dbReference>
<gene>
    <name evidence="4" type="primary">galM</name>
    <name evidence="4" type="ORF">GCM10011360_00560</name>
</gene>
<organism evidence="4 5">
    <name type="scientific">Primorskyibacter flagellatus</name>
    <dbReference type="NCBI Taxonomy" id="1387277"/>
    <lineage>
        <taxon>Bacteria</taxon>
        <taxon>Pseudomonadati</taxon>
        <taxon>Pseudomonadota</taxon>
        <taxon>Alphaproteobacteria</taxon>
        <taxon>Rhodobacterales</taxon>
        <taxon>Roseobacteraceae</taxon>
        <taxon>Primorskyibacter</taxon>
    </lineage>
</organism>
<reference evidence="5" key="1">
    <citation type="journal article" date="2019" name="Int. J. Syst. Evol. Microbiol.">
        <title>The Global Catalogue of Microorganisms (GCM) 10K type strain sequencing project: providing services to taxonomists for standard genome sequencing and annotation.</title>
        <authorList>
            <consortium name="The Broad Institute Genomics Platform"/>
            <consortium name="The Broad Institute Genome Sequencing Center for Infectious Disease"/>
            <person name="Wu L."/>
            <person name="Ma J."/>
        </authorList>
    </citation>
    <scope>NUCLEOTIDE SEQUENCE [LARGE SCALE GENOMIC DNA]</scope>
    <source>
        <strain evidence="5">CGMCC 1.12664</strain>
    </source>
</reference>
<keyword evidence="2" id="KW-0413">Isomerase</keyword>
<dbReference type="SUPFAM" id="SSF74650">
    <property type="entry name" value="Galactose mutarotase-like"/>
    <property type="match status" value="1"/>
</dbReference>
<proteinExistence type="inferred from homology"/>
<evidence type="ECO:0000256" key="2">
    <source>
        <dbReference type="ARBA" id="ARBA00023235"/>
    </source>
</evidence>
<evidence type="ECO:0000256" key="3">
    <source>
        <dbReference type="ARBA" id="ARBA00023277"/>
    </source>
</evidence>
<sequence length="332" mass="35332">MTVLEDTDRFGLAPDGSAVRAVEISGGPVTARVMTWGASLIDLRMDGVAHPLVLGSRDFAAYLGPMRHFGAIVGPVANRIAGGRMSVEGREFALDRNELKRTTLHGGSAAFSRRNWTLRAADISSITFGLHHTHGTGGFPGELDVAARYSLDVTGALTIEITGRTDRPAMLGPAFHGYWSLDGGSDLSGHRLTIDADDYLTVDDEKTPSGSPVAVAGSGFDYRHPRRPDAALDHNFCLARTQGQMRRAATLDAGGLRLTIETTEVGLQVYSGGGLATAPATGLGGRPYGANAGIAFEPQFWPDSPNRPDFPSPVLRPGDTYRQVSRFAVTRS</sequence>
<comment type="caution">
    <text evidence="4">The sequence shown here is derived from an EMBL/GenBank/DDBJ whole genome shotgun (WGS) entry which is preliminary data.</text>
</comment>
<dbReference type="InterPro" id="IPR008183">
    <property type="entry name" value="Aldose_1/G6P_1-epimerase"/>
</dbReference>
<dbReference type="GO" id="GO:0033499">
    <property type="term" value="P:galactose catabolic process via UDP-galactose, Leloir pathway"/>
    <property type="evidence" value="ECO:0007669"/>
    <property type="project" value="TreeGrafter"/>
</dbReference>
<keyword evidence="3" id="KW-0119">Carbohydrate metabolism</keyword>
<dbReference type="GO" id="GO:0030246">
    <property type="term" value="F:carbohydrate binding"/>
    <property type="evidence" value="ECO:0007669"/>
    <property type="project" value="InterPro"/>
</dbReference>
<dbReference type="Gene3D" id="2.70.98.10">
    <property type="match status" value="1"/>
</dbReference>
<protein>
    <submittedName>
        <fullName evidence="4">Aldose 1-epimerase</fullName>
    </submittedName>
</protein>
<accession>A0A916ZVD9</accession>
<dbReference type="InterPro" id="IPR014718">
    <property type="entry name" value="GH-type_carb-bd"/>
</dbReference>
<dbReference type="Pfam" id="PF01263">
    <property type="entry name" value="Aldose_epim"/>
    <property type="match status" value="1"/>
</dbReference>
<dbReference type="PANTHER" id="PTHR10091:SF49">
    <property type="entry name" value="ALDOSE 1-EPIMERASE"/>
    <property type="match status" value="1"/>
</dbReference>
<dbReference type="PANTHER" id="PTHR10091">
    <property type="entry name" value="ALDOSE-1-EPIMERASE"/>
    <property type="match status" value="1"/>
</dbReference>
<evidence type="ECO:0000256" key="1">
    <source>
        <dbReference type="ARBA" id="ARBA00006206"/>
    </source>
</evidence>
<dbReference type="AlphaFoldDB" id="A0A916ZVD9"/>
<dbReference type="CDD" id="cd09019">
    <property type="entry name" value="galactose_mutarotase_like"/>
    <property type="match status" value="1"/>
</dbReference>